<evidence type="ECO:0000313" key="2">
    <source>
        <dbReference type="Proteomes" id="UP000326903"/>
    </source>
</evidence>
<organism evidence="1 2">
    <name type="scientific">Ginsengibacter hankyongi</name>
    <dbReference type="NCBI Taxonomy" id="2607284"/>
    <lineage>
        <taxon>Bacteria</taxon>
        <taxon>Pseudomonadati</taxon>
        <taxon>Bacteroidota</taxon>
        <taxon>Chitinophagia</taxon>
        <taxon>Chitinophagales</taxon>
        <taxon>Chitinophagaceae</taxon>
        <taxon>Ginsengibacter</taxon>
    </lineage>
</organism>
<keyword evidence="2" id="KW-1185">Reference proteome</keyword>
<evidence type="ECO:0000313" key="1">
    <source>
        <dbReference type="EMBL" id="KAA9034561.1"/>
    </source>
</evidence>
<accession>A0A5J5ICC5</accession>
<sequence length="210" mass="22668">MKNALRIMIAMIIMPFDRLTDSKLLTKAMDILASMTGNEFFPTPTPALTAVSDAITAFQDALTGAATRDRTKVILKNRARVDLIAVLKSLGNYVTFTANGDSAMIGSTAFDTRKVPQPVIVTKPTVKVELGVNSGELTNMAAAAGGGRSFVHQYTPDPLTDESVWESFTSTSRKFTFTGLEKAKIFWCRVGIVGAKGQLIFSDPVSKVVQ</sequence>
<name>A0A5J5ICC5_9BACT</name>
<proteinExistence type="predicted"/>
<dbReference type="Proteomes" id="UP000326903">
    <property type="component" value="Unassembled WGS sequence"/>
</dbReference>
<dbReference type="AlphaFoldDB" id="A0A5J5ICC5"/>
<dbReference type="RefSeq" id="WP_150417108.1">
    <property type="nucleotide sequence ID" value="NZ_VYQF01000014.1"/>
</dbReference>
<reference evidence="1 2" key="1">
    <citation type="submission" date="2019-09" db="EMBL/GenBank/DDBJ databases">
        <title>Draft genome sequence of Ginsengibacter sp. BR5-29.</title>
        <authorList>
            <person name="Im W.-T."/>
        </authorList>
    </citation>
    <scope>NUCLEOTIDE SEQUENCE [LARGE SCALE GENOMIC DNA]</scope>
    <source>
        <strain evidence="1 2">BR5-29</strain>
    </source>
</reference>
<gene>
    <name evidence="1" type="ORF">FW778_22250</name>
</gene>
<dbReference type="EMBL" id="VYQF01000014">
    <property type="protein sequence ID" value="KAA9034561.1"/>
    <property type="molecule type" value="Genomic_DNA"/>
</dbReference>
<evidence type="ECO:0008006" key="3">
    <source>
        <dbReference type="Google" id="ProtNLM"/>
    </source>
</evidence>
<protein>
    <recommendedName>
        <fullName evidence="3">Fibronectin type III domain-containing protein</fullName>
    </recommendedName>
</protein>
<comment type="caution">
    <text evidence="1">The sequence shown here is derived from an EMBL/GenBank/DDBJ whole genome shotgun (WGS) entry which is preliminary data.</text>
</comment>